<dbReference type="EMBL" id="JAAMPC010000014">
    <property type="protein sequence ID" value="KAG2261007.1"/>
    <property type="molecule type" value="Genomic_DNA"/>
</dbReference>
<sequence>MPVGSEVFHLKSPSRDLTLVLDLISAFSFQEALDWRFLVRSDFLVASFVNCT</sequence>
<gene>
    <name evidence="1" type="ORF">Bca52824_068086</name>
</gene>
<protein>
    <submittedName>
        <fullName evidence="1">Uncharacterized protein</fullName>
    </submittedName>
</protein>
<accession>A0A8X7Q0W4</accession>
<comment type="caution">
    <text evidence="1">The sequence shown here is derived from an EMBL/GenBank/DDBJ whole genome shotgun (WGS) entry which is preliminary data.</text>
</comment>
<organism evidence="1 2">
    <name type="scientific">Brassica carinata</name>
    <name type="common">Ethiopian mustard</name>
    <name type="synonym">Abyssinian cabbage</name>
    <dbReference type="NCBI Taxonomy" id="52824"/>
    <lineage>
        <taxon>Eukaryota</taxon>
        <taxon>Viridiplantae</taxon>
        <taxon>Streptophyta</taxon>
        <taxon>Embryophyta</taxon>
        <taxon>Tracheophyta</taxon>
        <taxon>Spermatophyta</taxon>
        <taxon>Magnoliopsida</taxon>
        <taxon>eudicotyledons</taxon>
        <taxon>Gunneridae</taxon>
        <taxon>Pentapetalae</taxon>
        <taxon>rosids</taxon>
        <taxon>malvids</taxon>
        <taxon>Brassicales</taxon>
        <taxon>Brassicaceae</taxon>
        <taxon>Brassiceae</taxon>
        <taxon>Brassica</taxon>
    </lineage>
</organism>
<dbReference type="OrthoDB" id="929516at2759"/>
<reference evidence="1 2" key="1">
    <citation type="submission" date="2020-02" db="EMBL/GenBank/DDBJ databases">
        <authorList>
            <person name="Ma Q."/>
            <person name="Huang Y."/>
            <person name="Song X."/>
            <person name="Pei D."/>
        </authorList>
    </citation>
    <scope>NUCLEOTIDE SEQUENCE [LARGE SCALE GENOMIC DNA]</scope>
    <source>
        <strain evidence="1">Sxm20200214</strain>
        <tissue evidence="1">Leaf</tissue>
    </source>
</reference>
<dbReference type="Proteomes" id="UP000886595">
    <property type="component" value="Unassembled WGS sequence"/>
</dbReference>
<keyword evidence="2" id="KW-1185">Reference proteome</keyword>
<name>A0A8X7Q0W4_BRACI</name>
<evidence type="ECO:0000313" key="1">
    <source>
        <dbReference type="EMBL" id="KAG2261007.1"/>
    </source>
</evidence>
<proteinExistence type="predicted"/>
<evidence type="ECO:0000313" key="2">
    <source>
        <dbReference type="Proteomes" id="UP000886595"/>
    </source>
</evidence>
<dbReference type="AlphaFoldDB" id="A0A8X7Q0W4"/>